<dbReference type="AlphaFoldDB" id="A0A9Q0FID2"/>
<proteinExistence type="predicted"/>
<reference evidence="2" key="2">
    <citation type="journal article" date="2023" name="Plants (Basel)">
        <title>Annotation of the Turnera subulata (Passifloraceae) Draft Genome Reveals the S-Locus Evolved after the Divergence of Turneroideae from Passifloroideae in a Stepwise Manner.</title>
        <authorList>
            <person name="Henning P.M."/>
            <person name="Roalson E.H."/>
            <person name="Mir W."/>
            <person name="McCubbin A.G."/>
            <person name="Shore J.S."/>
        </authorList>
    </citation>
    <scope>NUCLEOTIDE SEQUENCE</scope>
    <source>
        <strain evidence="2">F60SS</strain>
    </source>
</reference>
<dbReference type="EMBL" id="JAKUCV010005226">
    <property type="protein sequence ID" value="KAJ4832024.1"/>
    <property type="molecule type" value="Genomic_DNA"/>
</dbReference>
<evidence type="ECO:0000259" key="1">
    <source>
        <dbReference type="PROSITE" id="PS52045"/>
    </source>
</evidence>
<dbReference type="InterPro" id="IPR053168">
    <property type="entry name" value="Glutamic_endopeptidase"/>
</dbReference>
<dbReference type="Proteomes" id="UP001141552">
    <property type="component" value="Unassembled WGS sequence"/>
</dbReference>
<evidence type="ECO:0000313" key="3">
    <source>
        <dbReference type="Proteomes" id="UP001141552"/>
    </source>
</evidence>
<dbReference type="OrthoDB" id="1858978at2759"/>
<evidence type="ECO:0000313" key="2">
    <source>
        <dbReference type="EMBL" id="KAJ4832024.1"/>
    </source>
</evidence>
<dbReference type="PROSITE" id="PS52045">
    <property type="entry name" value="NEPROSIN_PEP_CD"/>
    <property type="match status" value="1"/>
</dbReference>
<reference evidence="2" key="1">
    <citation type="submission" date="2022-02" db="EMBL/GenBank/DDBJ databases">
        <authorList>
            <person name="Henning P.M."/>
            <person name="McCubbin A.G."/>
            <person name="Shore J.S."/>
        </authorList>
    </citation>
    <scope>NUCLEOTIDE SEQUENCE</scope>
    <source>
        <strain evidence="2">F60SS</strain>
        <tissue evidence="2">Leaves</tissue>
    </source>
</reference>
<dbReference type="InterPro" id="IPR004314">
    <property type="entry name" value="Neprosin"/>
</dbReference>
<keyword evidence="3" id="KW-1185">Reference proteome</keyword>
<sequence length="239" mass="26495">MQPLLRGKETDRNYSSKTYSNNIWLNGYGCPLGTIPIKKVKKEDITRSRLVSRAHHSGYSPQSEKDPGLHYAKVHTNDVGRQYNGAHMFASVYNPIVQNSQASYSRMKIQKGVDSIESAKNKRWNLEIEDHGILGWWPDAIFNDLAGMADYVDWGGQVFTPTSIPSPPMGSGNAKLYEDTTKDACCGQITILDENSREQHIKTKAMLDVIQYDVIDEGNVGGPLQHLVLYGGAGGHIGN</sequence>
<comment type="caution">
    <text evidence="2">The sequence shown here is derived from an EMBL/GenBank/DDBJ whole genome shotgun (WGS) entry which is preliminary data.</text>
</comment>
<organism evidence="2 3">
    <name type="scientific">Turnera subulata</name>
    <dbReference type="NCBI Taxonomy" id="218843"/>
    <lineage>
        <taxon>Eukaryota</taxon>
        <taxon>Viridiplantae</taxon>
        <taxon>Streptophyta</taxon>
        <taxon>Embryophyta</taxon>
        <taxon>Tracheophyta</taxon>
        <taxon>Spermatophyta</taxon>
        <taxon>Magnoliopsida</taxon>
        <taxon>eudicotyledons</taxon>
        <taxon>Gunneridae</taxon>
        <taxon>Pentapetalae</taxon>
        <taxon>rosids</taxon>
        <taxon>fabids</taxon>
        <taxon>Malpighiales</taxon>
        <taxon>Passifloraceae</taxon>
        <taxon>Turnera</taxon>
    </lineage>
</organism>
<protein>
    <recommendedName>
        <fullName evidence="1">Neprosin PEP catalytic domain-containing protein</fullName>
    </recommendedName>
</protein>
<dbReference type="PANTHER" id="PTHR31589">
    <property type="entry name" value="PROTEIN, PUTATIVE (DUF239)-RELATED-RELATED"/>
    <property type="match status" value="1"/>
</dbReference>
<name>A0A9Q0FID2_9ROSI</name>
<accession>A0A9Q0FID2</accession>
<dbReference type="PANTHER" id="PTHR31589:SF223">
    <property type="entry name" value="PROTEIN, PUTATIVE (DUF239)-RELATED"/>
    <property type="match status" value="1"/>
</dbReference>
<gene>
    <name evidence="2" type="ORF">Tsubulata_010270</name>
</gene>
<dbReference type="Pfam" id="PF03080">
    <property type="entry name" value="Neprosin"/>
    <property type="match status" value="1"/>
</dbReference>
<feature type="domain" description="Neprosin PEP catalytic" evidence="1">
    <location>
        <begin position="1"/>
        <end position="239"/>
    </location>
</feature>